<name>A0A9P7BD81_MAUEX</name>
<gene>
    <name evidence="14" type="primary">HST2</name>
    <name evidence="14" type="ORF">C6P45_003033</name>
</gene>
<evidence type="ECO:0000256" key="9">
    <source>
        <dbReference type="PIRSR" id="PIRSR037938-2"/>
    </source>
</evidence>
<feature type="region of interest" description="Disordered" evidence="12">
    <location>
        <begin position="314"/>
        <end position="377"/>
    </location>
</feature>
<sequence>MKNNSIEAAKKLAKLLQENPKQKVIFLVGAGISTSCGIPDFRSPETGLYHNLSKLNLPYAEAVFDIDFFEEKPRPFYLLASELYPGKFKPSRFHLLLKLFQDNKRLQRIYTQNIDTLERQAGISQEYIIEAHGSFAENHCINCKKIFKMDVFKEHLNKYQKDPSDKNFARCNSCNGLIKPNIVFFGEDLPKKFFTTWDSDLETMSEKETRPIVIVVGTSLTVYPFANLPTDVQKDTTRALISREIVGDFKVSPRKTDIIIETNSDDAADIIARELGWSKQLNNLIKEHDLLGTIPDVTEELESISKDIGKLTIKDDDSKATDPNSISKELDKLTIKNDIPKLKENKSSGENKKENKSDTSTEDTTKDKNKPSKNDRT</sequence>
<evidence type="ECO:0000313" key="14">
    <source>
        <dbReference type="EMBL" id="KAG0672349.1"/>
    </source>
</evidence>
<keyword evidence="4 7" id="KW-0479">Metal-binding</keyword>
<dbReference type="InterPro" id="IPR029035">
    <property type="entry name" value="DHS-like_NAD/FAD-binding_dom"/>
</dbReference>
<protein>
    <recommendedName>
        <fullName evidence="7">NAD-dependent protein deacetylase</fullName>
        <ecNumber evidence="7">2.3.1.286</ecNumber>
    </recommendedName>
</protein>
<organism evidence="14 15">
    <name type="scientific">Maudiozyma exigua</name>
    <name type="common">Yeast</name>
    <name type="synonym">Kazachstania exigua</name>
    <dbReference type="NCBI Taxonomy" id="34358"/>
    <lineage>
        <taxon>Eukaryota</taxon>
        <taxon>Fungi</taxon>
        <taxon>Dikarya</taxon>
        <taxon>Ascomycota</taxon>
        <taxon>Saccharomycotina</taxon>
        <taxon>Saccharomycetes</taxon>
        <taxon>Saccharomycetales</taxon>
        <taxon>Saccharomycetaceae</taxon>
        <taxon>Maudiozyma</taxon>
    </lineage>
</organism>
<comment type="similarity">
    <text evidence="1 7">Belongs to the sirtuin family. Class I subfamily.</text>
</comment>
<dbReference type="InterPro" id="IPR017328">
    <property type="entry name" value="Sirtuin_class_I"/>
</dbReference>
<evidence type="ECO:0000256" key="12">
    <source>
        <dbReference type="SAM" id="MobiDB-lite"/>
    </source>
</evidence>
<evidence type="ECO:0000256" key="5">
    <source>
        <dbReference type="ARBA" id="ARBA00022833"/>
    </source>
</evidence>
<dbReference type="EC" id="2.3.1.286" evidence="7"/>
<keyword evidence="15" id="KW-1185">Reference proteome</keyword>
<evidence type="ECO:0000256" key="10">
    <source>
        <dbReference type="PIRSR" id="PIRSR037938-3"/>
    </source>
</evidence>
<evidence type="ECO:0000256" key="11">
    <source>
        <dbReference type="PROSITE-ProRule" id="PRU00236"/>
    </source>
</evidence>
<feature type="binding site" evidence="9">
    <location>
        <begin position="30"/>
        <end position="34"/>
    </location>
    <ligand>
        <name>NAD(+)</name>
        <dbReference type="ChEBI" id="CHEBI:57540"/>
    </ligand>
</feature>
<evidence type="ECO:0000259" key="13">
    <source>
        <dbReference type="PROSITE" id="PS50305"/>
    </source>
</evidence>
<feature type="domain" description="Deacetylase sirtuin-type" evidence="13">
    <location>
        <begin position="2"/>
        <end position="287"/>
    </location>
</feature>
<feature type="binding site" evidence="10 11">
    <location>
        <position position="143"/>
    </location>
    <ligand>
        <name>Zn(2+)</name>
        <dbReference type="ChEBI" id="CHEBI:29105"/>
    </ligand>
</feature>
<keyword evidence="6 7" id="KW-0520">NAD</keyword>
<dbReference type="Pfam" id="PF02146">
    <property type="entry name" value="SIR2"/>
    <property type="match status" value="1"/>
</dbReference>
<comment type="caution">
    <text evidence="14">The sequence shown here is derived from an EMBL/GenBank/DDBJ whole genome shotgun (WGS) entry which is preliminary data.</text>
</comment>
<evidence type="ECO:0000256" key="4">
    <source>
        <dbReference type="ARBA" id="ARBA00022723"/>
    </source>
</evidence>
<dbReference type="AlphaFoldDB" id="A0A9P7BD81"/>
<accession>A0A9P7BD81</accession>
<feature type="binding site" evidence="9">
    <location>
        <begin position="40"/>
        <end position="42"/>
    </location>
    <ligand>
        <name>NAD(+)</name>
        <dbReference type="ChEBI" id="CHEBI:57540"/>
    </ligand>
</feature>
<feature type="binding site" evidence="10 11">
    <location>
        <position position="171"/>
    </location>
    <ligand>
        <name>Zn(2+)</name>
        <dbReference type="ChEBI" id="CHEBI:29105"/>
    </ligand>
</feature>
<comment type="catalytic activity">
    <reaction evidence="7">
        <text>N(6)-acetyl-L-lysyl-[protein] + NAD(+) + H2O = 2''-O-acetyl-ADP-D-ribose + nicotinamide + L-lysyl-[protein]</text>
        <dbReference type="Rhea" id="RHEA:43636"/>
        <dbReference type="Rhea" id="RHEA-COMP:9752"/>
        <dbReference type="Rhea" id="RHEA-COMP:10731"/>
        <dbReference type="ChEBI" id="CHEBI:15377"/>
        <dbReference type="ChEBI" id="CHEBI:17154"/>
        <dbReference type="ChEBI" id="CHEBI:29969"/>
        <dbReference type="ChEBI" id="CHEBI:57540"/>
        <dbReference type="ChEBI" id="CHEBI:61930"/>
        <dbReference type="ChEBI" id="CHEBI:83767"/>
        <dbReference type="EC" id="2.3.1.286"/>
    </reaction>
</comment>
<evidence type="ECO:0000256" key="2">
    <source>
        <dbReference type="ARBA" id="ARBA00022491"/>
    </source>
</evidence>
<proteinExistence type="inferred from homology"/>
<dbReference type="PIRSF" id="PIRSF037938">
    <property type="entry name" value="SIR2_euk"/>
    <property type="match status" value="1"/>
</dbReference>
<dbReference type="Gene3D" id="3.30.1600.10">
    <property type="entry name" value="SIR2/SIRT2 'Small Domain"/>
    <property type="match status" value="1"/>
</dbReference>
<feature type="binding site" evidence="10 11">
    <location>
        <position position="140"/>
    </location>
    <ligand>
        <name>Zn(2+)</name>
        <dbReference type="ChEBI" id="CHEBI:29105"/>
    </ligand>
</feature>
<evidence type="ECO:0000256" key="3">
    <source>
        <dbReference type="ARBA" id="ARBA00022679"/>
    </source>
</evidence>
<feature type="binding site" evidence="10 11">
    <location>
        <position position="174"/>
    </location>
    <ligand>
        <name>Zn(2+)</name>
        <dbReference type="ChEBI" id="CHEBI:29105"/>
    </ligand>
</feature>
<dbReference type="EMBL" id="PUHR01000003">
    <property type="protein sequence ID" value="KAG0672349.1"/>
    <property type="molecule type" value="Genomic_DNA"/>
</dbReference>
<dbReference type="OrthoDB" id="420264at2759"/>
<reference evidence="14 15" key="1">
    <citation type="submission" date="2020-11" db="EMBL/GenBank/DDBJ databases">
        <title>Kefir isolates.</title>
        <authorList>
            <person name="Marcisauskas S."/>
            <person name="Kim Y."/>
            <person name="Blasche S."/>
        </authorList>
    </citation>
    <scope>NUCLEOTIDE SEQUENCE [LARGE SCALE GENOMIC DNA]</scope>
    <source>
        <strain evidence="14 15">OG2</strain>
    </source>
</reference>
<feature type="binding site" evidence="9">
    <location>
        <begin position="112"/>
        <end position="115"/>
    </location>
    <ligand>
        <name>NAD(+)</name>
        <dbReference type="ChEBI" id="CHEBI:57540"/>
    </ligand>
</feature>
<comment type="cofactor">
    <cofactor evidence="10">
        <name>Zn(2+)</name>
        <dbReference type="ChEBI" id="CHEBI:29105"/>
    </cofactor>
    <text evidence="10">Binds 1 zinc ion per subunit.</text>
</comment>
<dbReference type="GO" id="GO:0070403">
    <property type="term" value="F:NAD+ binding"/>
    <property type="evidence" value="ECO:0007669"/>
    <property type="project" value="UniProtKB-UniRule"/>
</dbReference>
<evidence type="ECO:0000256" key="7">
    <source>
        <dbReference type="PIRNR" id="PIRNR037938"/>
    </source>
</evidence>
<dbReference type="Proteomes" id="UP000750334">
    <property type="component" value="Unassembled WGS sequence"/>
</dbReference>
<dbReference type="GO" id="GO:0008270">
    <property type="term" value="F:zinc ion binding"/>
    <property type="evidence" value="ECO:0007669"/>
    <property type="project" value="UniProtKB-UniRule"/>
</dbReference>
<feature type="compositionally biased region" description="Basic and acidic residues" evidence="12">
    <location>
        <begin position="328"/>
        <end position="377"/>
    </location>
</feature>
<evidence type="ECO:0000256" key="8">
    <source>
        <dbReference type="PIRSR" id="PIRSR037938-1"/>
    </source>
</evidence>
<dbReference type="SUPFAM" id="SSF52467">
    <property type="entry name" value="DHS-like NAD/FAD-binding domain"/>
    <property type="match status" value="1"/>
</dbReference>
<feature type="binding site" evidence="9">
    <location>
        <begin position="218"/>
        <end position="219"/>
    </location>
    <ligand>
        <name>NAD(+)</name>
        <dbReference type="ChEBI" id="CHEBI:57540"/>
    </ligand>
</feature>
<keyword evidence="3 7" id="KW-0808">Transferase</keyword>
<dbReference type="InterPro" id="IPR026591">
    <property type="entry name" value="Sirtuin_cat_small_dom_sf"/>
</dbReference>
<dbReference type="InterPro" id="IPR026590">
    <property type="entry name" value="Ssirtuin_cat_dom"/>
</dbReference>
<dbReference type="PANTHER" id="PTHR11085">
    <property type="entry name" value="NAD-DEPENDENT PROTEIN DEACYLASE SIRTUIN-5, MITOCHONDRIAL-RELATED"/>
    <property type="match status" value="1"/>
</dbReference>
<evidence type="ECO:0000313" key="15">
    <source>
        <dbReference type="Proteomes" id="UP000750334"/>
    </source>
</evidence>
<dbReference type="GO" id="GO:0017136">
    <property type="term" value="F:histone deacetylase activity, NAD-dependent"/>
    <property type="evidence" value="ECO:0007669"/>
    <property type="project" value="InterPro"/>
</dbReference>
<dbReference type="GO" id="GO:0005634">
    <property type="term" value="C:nucleus"/>
    <property type="evidence" value="ECO:0007669"/>
    <property type="project" value="TreeGrafter"/>
</dbReference>
<keyword evidence="5 7" id="KW-0862">Zinc</keyword>
<feature type="active site" description="Proton acceptor" evidence="8 11">
    <location>
        <position position="132"/>
    </location>
</feature>
<evidence type="ECO:0000256" key="1">
    <source>
        <dbReference type="ARBA" id="ARBA00006924"/>
    </source>
</evidence>
<dbReference type="PANTHER" id="PTHR11085:SF6">
    <property type="entry name" value="NAD-DEPENDENT PROTEIN DEACETYLASE SIRTUIN-2"/>
    <property type="match status" value="1"/>
</dbReference>
<evidence type="ECO:0000256" key="6">
    <source>
        <dbReference type="ARBA" id="ARBA00023027"/>
    </source>
</evidence>
<dbReference type="InterPro" id="IPR050134">
    <property type="entry name" value="NAD-dep_sirtuin_deacylases"/>
</dbReference>
<keyword evidence="2" id="KW-0678">Repressor</keyword>
<dbReference type="PROSITE" id="PS50305">
    <property type="entry name" value="SIRTUIN"/>
    <property type="match status" value="1"/>
</dbReference>
<dbReference type="Gene3D" id="3.40.50.1220">
    <property type="entry name" value="TPP-binding domain"/>
    <property type="match status" value="1"/>
</dbReference>
<dbReference type="InterPro" id="IPR003000">
    <property type="entry name" value="Sirtuin"/>
</dbReference>